<dbReference type="Pfam" id="PF00392">
    <property type="entry name" value="GntR"/>
    <property type="match status" value="1"/>
</dbReference>
<dbReference type="CDD" id="cd07377">
    <property type="entry name" value="WHTH_GntR"/>
    <property type="match status" value="1"/>
</dbReference>
<dbReference type="Pfam" id="PF07702">
    <property type="entry name" value="UTRA"/>
    <property type="match status" value="1"/>
</dbReference>
<organism evidence="5 6">
    <name type="scientific">Streptomyces diastatochromogenes</name>
    <dbReference type="NCBI Taxonomy" id="42236"/>
    <lineage>
        <taxon>Bacteria</taxon>
        <taxon>Bacillati</taxon>
        <taxon>Actinomycetota</taxon>
        <taxon>Actinomycetes</taxon>
        <taxon>Kitasatosporales</taxon>
        <taxon>Streptomycetaceae</taxon>
        <taxon>Streptomyces</taxon>
    </lineage>
</organism>
<dbReference type="Proteomes" id="UP000215483">
    <property type="component" value="Unassembled WGS sequence"/>
</dbReference>
<dbReference type="InterPro" id="IPR011663">
    <property type="entry name" value="UTRA"/>
</dbReference>
<dbReference type="Gene3D" id="1.10.10.10">
    <property type="entry name" value="Winged helix-like DNA-binding domain superfamily/Winged helix DNA-binding domain"/>
    <property type="match status" value="1"/>
</dbReference>
<name>A0A233S9K9_STRDA</name>
<reference evidence="5 6" key="1">
    <citation type="submission" date="2016-07" db="EMBL/GenBank/DDBJ databases">
        <title>Draft genome of Streptomyces diastatochromogenes.</title>
        <authorList>
            <person name="Podduturi R."/>
            <person name="Lukassen M.B."/>
            <person name="Clausen N."/>
            <person name="Nielsen J.L."/>
            <person name="Jorgensen N.O."/>
        </authorList>
    </citation>
    <scope>NUCLEOTIDE SEQUENCE [LARGE SCALE GENOMIC DNA]</scope>
    <source>
        <strain evidence="5 6">DSM 40608</strain>
    </source>
</reference>
<keyword evidence="6" id="KW-1185">Reference proteome</keyword>
<dbReference type="Gene3D" id="3.40.1410.10">
    <property type="entry name" value="Chorismate lyase-like"/>
    <property type="match status" value="1"/>
</dbReference>
<dbReference type="InterPro" id="IPR050679">
    <property type="entry name" value="Bact_HTH_transcr_reg"/>
</dbReference>
<dbReference type="GO" id="GO:0045892">
    <property type="term" value="P:negative regulation of DNA-templated transcription"/>
    <property type="evidence" value="ECO:0007669"/>
    <property type="project" value="TreeGrafter"/>
</dbReference>
<dbReference type="SUPFAM" id="SSF46785">
    <property type="entry name" value="Winged helix' DNA-binding domain"/>
    <property type="match status" value="1"/>
</dbReference>
<dbReference type="OrthoDB" id="7363114at2"/>
<keyword evidence="1" id="KW-0805">Transcription regulation</keyword>
<proteinExistence type="predicted"/>
<keyword evidence="3" id="KW-0804">Transcription</keyword>
<evidence type="ECO:0000259" key="4">
    <source>
        <dbReference type="PROSITE" id="PS50949"/>
    </source>
</evidence>
<dbReference type="GO" id="GO:0003700">
    <property type="term" value="F:DNA-binding transcription factor activity"/>
    <property type="evidence" value="ECO:0007669"/>
    <property type="project" value="InterPro"/>
</dbReference>
<sequence>MTGVPLKHQRISRILAREIRSGRRPAGEQLPGEHALAQRFGVSRTTVRAALAELSEEGLITTRTGKGSYVLFDGGPLDDGLGRPCALVLQGVETRVRTLAVRETHDSGLADELALEKNAFVCVERTRELVADGTVVSYERSYLPPLSVIRELPAQGLGQDSLAEVLLRAGLRPDHGEQRVSGRRIDAHEAELLRRTPGDWFLDTRRTSRAADGSFVEHVVSLLDPDHFQLTLAFG</sequence>
<dbReference type="PANTHER" id="PTHR44846:SF17">
    <property type="entry name" value="GNTR-FAMILY TRANSCRIPTIONAL REGULATOR"/>
    <property type="match status" value="1"/>
</dbReference>
<dbReference type="PANTHER" id="PTHR44846">
    <property type="entry name" value="MANNOSYL-D-GLYCERATE TRANSPORT/METABOLISM SYSTEM REPRESSOR MNGR-RELATED"/>
    <property type="match status" value="1"/>
</dbReference>
<dbReference type="EMBL" id="MCGQ01000023">
    <property type="protein sequence ID" value="OXY92350.1"/>
    <property type="molecule type" value="Genomic_DNA"/>
</dbReference>
<comment type="caution">
    <text evidence="5">The sequence shown here is derived from an EMBL/GenBank/DDBJ whole genome shotgun (WGS) entry which is preliminary data.</text>
</comment>
<accession>A0A233S9K9</accession>
<dbReference type="AlphaFoldDB" id="A0A233S9K9"/>
<evidence type="ECO:0000313" key="5">
    <source>
        <dbReference type="EMBL" id="OXY92350.1"/>
    </source>
</evidence>
<dbReference type="InterPro" id="IPR028978">
    <property type="entry name" value="Chorismate_lyase_/UTRA_dom_sf"/>
</dbReference>
<dbReference type="PROSITE" id="PS50949">
    <property type="entry name" value="HTH_GNTR"/>
    <property type="match status" value="1"/>
</dbReference>
<feature type="domain" description="HTH gntR-type" evidence="4">
    <location>
        <begin position="5"/>
        <end position="73"/>
    </location>
</feature>
<dbReference type="SMART" id="SM00345">
    <property type="entry name" value="HTH_GNTR"/>
    <property type="match status" value="1"/>
</dbReference>
<dbReference type="SMART" id="SM00866">
    <property type="entry name" value="UTRA"/>
    <property type="match status" value="1"/>
</dbReference>
<dbReference type="PRINTS" id="PR00035">
    <property type="entry name" value="HTHGNTR"/>
</dbReference>
<gene>
    <name evidence="5" type="ORF">BEK98_26590</name>
</gene>
<evidence type="ECO:0000256" key="2">
    <source>
        <dbReference type="ARBA" id="ARBA00023125"/>
    </source>
</evidence>
<dbReference type="InterPro" id="IPR036390">
    <property type="entry name" value="WH_DNA-bd_sf"/>
</dbReference>
<dbReference type="SUPFAM" id="SSF64288">
    <property type="entry name" value="Chorismate lyase-like"/>
    <property type="match status" value="1"/>
</dbReference>
<evidence type="ECO:0000256" key="3">
    <source>
        <dbReference type="ARBA" id="ARBA00023163"/>
    </source>
</evidence>
<dbReference type="InterPro" id="IPR036388">
    <property type="entry name" value="WH-like_DNA-bd_sf"/>
</dbReference>
<dbReference type="RefSeq" id="WP_094219295.1">
    <property type="nucleotide sequence ID" value="NZ_MCGQ01000023.1"/>
</dbReference>
<dbReference type="GO" id="GO:0003677">
    <property type="term" value="F:DNA binding"/>
    <property type="evidence" value="ECO:0007669"/>
    <property type="project" value="UniProtKB-KW"/>
</dbReference>
<keyword evidence="2" id="KW-0238">DNA-binding</keyword>
<protein>
    <submittedName>
        <fullName evidence="5">GntR family transcriptional regulator</fullName>
    </submittedName>
</protein>
<evidence type="ECO:0000313" key="6">
    <source>
        <dbReference type="Proteomes" id="UP000215483"/>
    </source>
</evidence>
<dbReference type="InterPro" id="IPR000524">
    <property type="entry name" value="Tscrpt_reg_HTH_GntR"/>
</dbReference>
<evidence type="ECO:0000256" key="1">
    <source>
        <dbReference type="ARBA" id="ARBA00023015"/>
    </source>
</evidence>